<feature type="compositionally biased region" description="Low complexity" evidence="7">
    <location>
        <begin position="48"/>
        <end position="73"/>
    </location>
</feature>
<keyword evidence="6" id="KW-0967">Endosome</keyword>
<dbReference type="SUPFAM" id="SSF49562">
    <property type="entry name" value="C2 domain (Calcium/lipid-binding domain, CaLB)"/>
    <property type="match status" value="2"/>
</dbReference>
<sequence>MSKEFENSAAVLYVDDVPPHRNNTSLERVRGKSTGFSTEQVQYEDNAASESFEAPSYSSSSESASSSPESSFALFGAHGTNIPTERGIGINGKNQSVSPGKMLTVKSASLGRNVHLGSSLPLEQDEAFSNIDHFCETPRTKCCGTFMLGKSASLGKNNPYEQRSKNKELARTNSNGELSYGLSPPRLSHERISPSTCSASIDLALLKRSGSAPSRPSRSSRAMPIRSKSSVSGSRSANSSPRMKQRRVGVVYDNTSGIFNRYSLQNDHCYRMLLQSVINPLGAADTHPGFRPKDLASTIKQVFQIPGEKHELWLKDAESRKPSNIVLNVKVVSAKDLKPMDSNGLADPYCLLSIVSKSKSNRNSPVNSPRTSPKPKRKSRHGSLEIGDVKRTQIIKTTLCPRWNEEFELEVRDVHTQELQVYVWDSDEGSTVSEQLKQLDRPSGLKSVFRQIKQTLEFGKAVDEFMGQFKVPLRDIPATGIETWYDLYDVSKKKTSKSLGQCKLKLSLAHKQEMDQIDCAESEQCSIEDYYHIVKQMYIHVSKSLNNDKDVLPRLNQVSQRILDQFASQNHLSKFSQTLVNLSVMLEWTTNSERGIITDDIIKESSMNMEVEWLRTQLDDSDAPQRVILTDTELVMFDAAATGYIHHLIKDLNDIPSLFPPDVQHLDEFKNKLSMIVNLLNLQLWTTKETLRKDLSSLIVERLQTDVRTWTENQLTYVEVSMKDTVIPETAALIEVIDMVTIAITPAMPYVQFFNRLGIDYYRVVSFGIESKMSKRVQELMLKMDQYQMRYQKYPPNITESSKVSLRLYFTLRKLFQVVKDNINERDLFRLSLAKFHSWFTESLVFWLSTFKTEAVRRMEKALEIDRDVVQVTSLVKYSNSSVDVLSSFAKITSEWKAIDFPDPDNQVMGVTKITDTICDGARLYADKIGCILERNGYYTMNEKSQATFDVTDQLCITLNNIEHVRQYIDELPNLLEWEKVVAAMSTKHEDEAVGEQSMRTLAKLQNTAHDDVKMKSSVLLQKITDRMSVDIRKYTLLFTRGQPLKKSSIDPILDYLESNLHILYEKLMCCYYPKMLEHLWNVVLTAVHDTLQNGRRPEYYVEIENKMVMLKAYFCRASCIDISMSTYLYDNLDHRLNLNSKSSEELEQEYWAKICDSMSTPLDYLGHLAVKIGYKKETDTSISLYVKVMNAKSLPGLNRAGLSDPFVTVDLCPKTKFPHCKQERTKTVEKNLNPEFYEKFVYDNIPIGVLDEKGAVLVFSIWDRQAFFPDRFIGEVILQLSHAQPMMTQEMLDVTVVMMPVKRPREPHGPFQVLRSRTTFDKDVKTFVQQRSRVMRHQPERTDNKIKNLTGLKDWYSALKVFYCEPEDYD</sequence>
<dbReference type="InterPro" id="IPR035892">
    <property type="entry name" value="C2_domain_sf"/>
</dbReference>
<evidence type="ECO:0000256" key="2">
    <source>
        <dbReference type="ARBA" id="ARBA00004603"/>
    </source>
</evidence>
<dbReference type="InterPro" id="IPR014770">
    <property type="entry name" value="Munc13_1"/>
</dbReference>
<dbReference type="Pfam" id="PF00168">
    <property type="entry name" value="C2"/>
    <property type="match status" value="3"/>
</dbReference>
<dbReference type="GO" id="GO:0099503">
    <property type="term" value="C:secretory vesicle"/>
    <property type="evidence" value="ECO:0007669"/>
    <property type="project" value="TreeGrafter"/>
</dbReference>
<dbReference type="InterPro" id="IPR014772">
    <property type="entry name" value="Munc13_dom-2"/>
</dbReference>
<evidence type="ECO:0000256" key="4">
    <source>
        <dbReference type="ARBA" id="ARBA00022483"/>
    </source>
</evidence>
<evidence type="ECO:0000313" key="8">
    <source>
        <dbReference type="EMBL" id="CAH1800524.1"/>
    </source>
</evidence>
<dbReference type="InterPro" id="IPR052095">
    <property type="entry name" value="UNC-13_domain"/>
</dbReference>
<comment type="subcellular location">
    <subcellularLocation>
        <location evidence="1">Cytoplasm</location>
    </subcellularLocation>
    <subcellularLocation>
        <location evidence="2">Late endosome</location>
    </subcellularLocation>
</comment>
<feature type="region of interest" description="Disordered" evidence="7">
    <location>
        <begin position="359"/>
        <end position="383"/>
    </location>
</feature>
<comment type="caution">
    <text evidence="8">The sequence shown here is derived from an EMBL/GenBank/DDBJ whole genome shotgun (WGS) entry which is preliminary data.</text>
</comment>
<feature type="region of interest" description="Disordered" evidence="7">
    <location>
        <begin position="1"/>
        <end position="78"/>
    </location>
</feature>
<dbReference type="OrthoDB" id="7976202at2759"/>
<reference evidence="8" key="1">
    <citation type="submission" date="2022-03" db="EMBL/GenBank/DDBJ databases">
        <authorList>
            <person name="Martin C."/>
        </authorList>
    </citation>
    <scope>NUCLEOTIDE SEQUENCE</scope>
</reference>
<feature type="region of interest" description="Disordered" evidence="7">
    <location>
        <begin position="208"/>
        <end position="247"/>
    </location>
</feature>
<dbReference type="Gene3D" id="2.60.40.150">
    <property type="entry name" value="C2 domain"/>
    <property type="match status" value="2"/>
</dbReference>
<dbReference type="Gene3D" id="1.10.357.50">
    <property type="match status" value="1"/>
</dbReference>
<dbReference type="SMART" id="SM00239">
    <property type="entry name" value="C2"/>
    <property type="match status" value="2"/>
</dbReference>
<organism evidence="8 9">
    <name type="scientific">Owenia fusiformis</name>
    <name type="common">Polychaete worm</name>
    <dbReference type="NCBI Taxonomy" id="6347"/>
    <lineage>
        <taxon>Eukaryota</taxon>
        <taxon>Metazoa</taxon>
        <taxon>Spiralia</taxon>
        <taxon>Lophotrochozoa</taxon>
        <taxon>Annelida</taxon>
        <taxon>Polychaeta</taxon>
        <taxon>Sedentaria</taxon>
        <taxon>Canalipalpata</taxon>
        <taxon>Sabellida</taxon>
        <taxon>Oweniida</taxon>
        <taxon>Oweniidae</taxon>
        <taxon>Owenia</taxon>
    </lineage>
</organism>
<dbReference type="PANTHER" id="PTHR45999">
    <property type="entry name" value="UNC-13-4A, ISOFORM B"/>
    <property type="match status" value="1"/>
</dbReference>
<evidence type="ECO:0000313" key="9">
    <source>
        <dbReference type="Proteomes" id="UP000749559"/>
    </source>
</evidence>
<dbReference type="InterPro" id="IPR000008">
    <property type="entry name" value="C2_dom"/>
</dbReference>
<evidence type="ECO:0000256" key="6">
    <source>
        <dbReference type="ARBA" id="ARBA00022753"/>
    </source>
</evidence>
<feature type="compositionally biased region" description="Low complexity" evidence="7">
    <location>
        <begin position="208"/>
        <end position="240"/>
    </location>
</feature>
<gene>
    <name evidence="8" type="ORF">OFUS_LOCUS24397</name>
</gene>
<proteinExistence type="inferred from homology"/>
<name>A0A8J1UXX1_OWEFU</name>
<dbReference type="PROSITE" id="PS51258">
    <property type="entry name" value="MHD1"/>
    <property type="match status" value="1"/>
</dbReference>
<protein>
    <submittedName>
        <fullName evidence="8">Uncharacterized protein</fullName>
    </submittedName>
</protein>
<keyword evidence="9" id="KW-1185">Reference proteome</keyword>
<comment type="similarity">
    <text evidence="3">Belongs to the unc-13 family.</text>
</comment>
<evidence type="ECO:0000256" key="7">
    <source>
        <dbReference type="SAM" id="MobiDB-lite"/>
    </source>
</evidence>
<feature type="region of interest" description="Disordered" evidence="7">
    <location>
        <begin position="153"/>
        <end position="193"/>
    </location>
</feature>
<keyword evidence="4" id="KW-0268">Exocytosis</keyword>
<dbReference type="PROSITE" id="PS50004">
    <property type="entry name" value="C2"/>
    <property type="match status" value="2"/>
</dbReference>
<dbReference type="PANTHER" id="PTHR45999:SF4">
    <property type="entry name" value="UNC-13-4A, ISOFORM B"/>
    <property type="match status" value="1"/>
</dbReference>
<evidence type="ECO:0000256" key="3">
    <source>
        <dbReference type="ARBA" id="ARBA00005823"/>
    </source>
</evidence>
<evidence type="ECO:0000256" key="5">
    <source>
        <dbReference type="ARBA" id="ARBA00022490"/>
    </source>
</evidence>
<evidence type="ECO:0000256" key="1">
    <source>
        <dbReference type="ARBA" id="ARBA00004496"/>
    </source>
</evidence>
<dbReference type="Proteomes" id="UP000749559">
    <property type="component" value="Unassembled WGS sequence"/>
</dbReference>
<dbReference type="EMBL" id="CAIIXF020000012">
    <property type="protein sequence ID" value="CAH1800524.1"/>
    <property type="molecule type" value="Genomic_DNA"/>
</dbReference>
<dbReference type="GO" id="GO:0005770">
    <property type="term" value="C:late endosome"/>
    <property type="evidence" value="ECO:0007669"/>
    <property type="project" value="UniProtKB-SubCell"/>
</dbReference>
<feature type="compositionally biased region" description="Polar residues" evidence="7">
    <location>
        <begin position="359"/>
        <end position="371"/>
    </location>
</feature>
<dbReference type="PROSITE" id="PS51259">
    <property type="entry name" value="MHD2"/>
    <property type="match status" value="1"/>
</dbReference>
<feature type="compositionally biased region" description="Polar residues" evidence="7">
    <location>
        <begin position="34"/>
        <end position="43"/>
    </location>
</feature>
<dbReference type="GO" id="GO:0006887">
    <property type="term" value="P:exocytosis"/>
    <property type="evidence" value="ECO:0007669"/>
    <property type="project" value="UniProtKB-KW"/>
</dbReference>
<accession>A0A8J1UXX1</accession>
<keyword evidence="5" id="KW-0963">Cytoplasm</keyword>